<proteinExistence type="inferred from homology"/>
<dbReference type="InterPro" id="IPR002173">
    <property type="entry name" value="Carboh/pur_kinase_PfkB_CS"/>
</dbReference>
<comment type="caution">
    <text evidence="12">The sequence shown here is derived from an EMBL/GenBank/DDBJ whole genome shotgun (WGS) entry which is preliminary data.</text>
</comment>
<feature type="domain" description="Carbohydrate kinase PfkB" evidence="11">
    <location>
        <begin position="30"/>
        <end position="264"/>
    </location>
</feature>
<dbReference type="GO" id="GO:0006166">
    <property type="term" value="P:purine ribonucleoside salvage"/>
    <property type="evidence" value="ECO:0007669"/>
    <property type="project" value="UniProtKB-KW"/>
</dbReference>
<comment type="pathway">
    <text evidence="2">Purine metabolism; AMP biosynthesis via salvage pathway; AMP from adenosine: step 1/1.</text>
</comment>
<dbReference type="Gene3D" id="3.30.1110.10">
    <property type="match status" value="1"/>
</dbReference>
<evidence type="ECO:0000313" key="12">
    <source>
        <dbReference type="EMBL" id="KAF7280563.1"/>
    </source>
</evidence>
<dbReference type="UniPathway" id="UPA00588">
    <property type="reaction ID" value="UER00659"/>
</dbReference>
<name>A0A834IL98_RHYFE</name>
<dbReference type="GO" id="GO:0004001">
    <property type="term" value="F:adenosine kinase activity"/>
    <property type="evidence" value="ECO:0007669"/>
    <property type="project" value="UniProtKB-EC"/>
</dbReference>
<dbReference type="InterPro" id="IPR011611">
    <property type="entry name" value="PfkB_dom"/>
</dbReference>
<evidence type="ECO:0000256" key="2">
    <source>
        <dbReference type="ARBA" id="ARBA00004801"/>
    </source>
</evidence>
<dbReference type="EMBL" id="JAACXV010000286">
    <property type="protein sequence ID" value="KAF7280563.1"/>
    <property type="molecule type" value="Genomic_DNA"/>
</dbReference>
<evidence type="ECO:0000256" key="8">
    <source>
        <dbReference type="ARBA" id="ARBA00022777"/>
    </source>
</evidence>
<keyword evidence="7" id="KW-0547">Nucleotide-binding</keyword>
<dbReference type="InterPro" id="IPR001805">
    <property type="entry name" value="Adenokinase"/>
</dbReference>
<evidence type="ECO:0000256" key="9">
    <source>
        <dbReference type="ARBA" id="ARBA00022840"/>
    </source>
</evidence>
<dbReference type="PANTHER" id="PTHR45769:SF3">
    <property type="entry name" value="ADENOSINE KINASE"/>
    <property type="match status" value="1"/>
</dbReference>
<dbReference type="AlphaFoldDB" id="A0A834IL98"/>
<keyword evidence="13" id="KW-1185">Reference proteome</keyword>
<reference evidence="12" key="1">
    <citation type="submission" date="2020-08" db="EMBL/GenBank/DDBJ databases">
        <title>Genome sequencing and assembly of the red palm weevil Rhynchophorus ferrugineus.</title>
        <authorList>
            <person name="Dias G.B."/>
            <person name="Bergman C.M."/>
            <person name="Manee M."/>
        </authorList>
    </citation>
    <scope>NUCLEOTIDE SEQUENCE</scope>
    <source>
        <strain evidence="12">AA-2017</strain>
        <tissue evidence="12">Whole larva</tissue>
    </source>
</reference>
<dbReference type="GO" id="GO:0005829">
    <property type="term" value="C:cytosol"/>
    <property type="evidence" value="ECO:0007669"/>
    <property type="project" value="TreeGrafter"/>
</dbReference>
<comment type="cofactor">
    <cofactor evidence="1">
        <name>Mg(2+)</name>
        <dbReference type="ChEBI" id="CHEBI:18420"/>
    </cofactor>
</comment>
<dbReference type="PROSITE" id="PS00584">
    <property type="entry name" value="PFKB_KINASES_2"/>
    <property type="match status" value="2"/>
</dbReference>
<dbReference type="Pfam" id="PF00294">
    <property type="entry name" value="PfkB"/>
    <property type="match status" value="1"/>
</dbReference>
<dbReference type="GO" id="GO:0044209">
    <property type="term" value="P:AMP salvage"/>
    <property type="evidence" value="ECO:0007669"/>
    <property type="project" value="UniProtKB-UniPathway"/>
</dbReference>
<evidence type="ECO:0000259" key="11">
    <source>
        <dbReference type="Pfam" id="PF00294"/>
    </source>
</evidence>
<evidence type="ECO:0000256" key="1">
    <source>
        <dbReference type="ARBA" id="ARBA00001946"/>
    </source>
</evidence>
<keyword evidence="8" id="KW-0418">Kinase</keyword>
<dbReference type="SUPFAM" id="SSF53613">
    <property type="entry name" value="Ribokinase-like"/>
    <property type="match status" value="2"/>
</dbReference>
<protein>
    <recommendedName>
        <fullName evidence="4">adenosine kinase</fullName>
        <ecNumber evidence="4">2.7.1.20</ecNumber>
    </recommendedName>
</protein>
<keyword evidence="5" id="KW-0808">Transferase</keyword>
<dbReference type="Gene3D" id="3.40.1190.20">
    <property type="match status" value="2"/>
</dbReference>
<dbReference type="GO" id="GO:0005524">
    <property type="term" value="F:ATP binding"/>
    <property type="evidence" value="ECO:0007669"/>
    <property type="project" value="UniProtKB-KW"/>
</dbReference>
<dbReference type="CDD" id="cd01168">
    <property type="entry name" value="adenosine_kinase"/>
    <property type="match status" value="1"/>
</dbReference>
<evidence type="ECO:0000256" key="10">
    <source>
        <dbReference type="PIRSR" id="PIRSR601805-1"/>
    </source>
</evidence>
<evidence type="ECO:0000256" key="6">
    <source>
        <dbReference type="ARBA" id="ARBA00022726"/>
    </source>
</evidence>
<dbReference type="EC" id="2.7.1.20" evidence="4"/>
<dbReference type="GO" id="GO:0006144">
    <property type="term" value="P:purine nucleobase metabolic process"/>
    <property type="evidence" value="ECO:0007669"/>
    <property type="project" value="TreeGrafter"/>
</dbReference>
<keyword evidence="9" id="KW-0067">ATP-binding</keyword>
<evidence type="ECO:0000256" key="5">
    <source>
        <dbReference type="ARBA" id="ARBA00022679"/>
    </source>
</evidence>
<evidence type="ECO:0000256" key="3">
    <source>
        <dbReference type="ARBA" id="ARBA00010688"/>
    </source>
</evidence>
<comment type="similarity">
    <text evidence="3">Belongs to the carbohydrate kinase PfkB family.</text>
</comment>
<dbReference type="Proteomes" id="UP000625711">
    <property type="component" value="Unassembled WGS sequence"/>
</dbReference>
<gene>
    <name evidence="12" type="ORF">GWI33_005764</name>
</gene>
<feature type="active site" description="Proton acceptor" evidence="10">
    <location>
        <position position="478"/>
    </location>
</feature>
<keyword evidence="6" id="KW-0660">Purine salvage</keyword>
<dbReference type="InterPro" id="IPR029056">
    <property type="entry name" value="Ribokinase-like"/>
</dbReference>
<evidence type="ECO:0000256" key="4">
    <source>
        <dbReference type="ARBA" id="ARBA00012119"/>
    </source>
</evidence>
<accession>A0A834IL98</accession>
<dbReference type="GO" id="GO:0005634">
    <property type="term" value="C:nucleus"/>
    <property type="evidence" value="ECO:0007669"/>
    <property type="project" value="TreeGrafter"/>
</dbReference>
<organism evidence="12 13">
    <name type="scientific">Rhynchophorus ferrugineus</name>
    <name type="common">Red palm weevil</name>
    <name type="synonym">Curculio ferrugineus</name>
    <dbReference type="NCBI Taxonomy" id="354439"/>
    <lineage>
        <taxon>Eukaryota</taxon>
        <taxon>Metazoa</taxon>
        <taxon>Ecdysozoa</taxon>
        <taxon>Arthropoda</taxon>
        <taxon>Hexapoda</taxon>
        <taxon>Insecta</taxon>
        <taxon>Pterygota</taxon>
        <taxon>Neoptera</taxon>
        <taxon>Endopterygota</taxon>
        <taxon>Coleoptera</taxon>
        <taxon>Polyphaga</taxon>
        <taxon>Cucujiformia</taxon>
        <taxon>Curculionidae</taxon>
        <taxon>Dryophthorinae</taxon>
        <taxon>Rhynchophorus</taxon>
    </lineage>
</organism>
<sequence length="525" mass="58677">MSSKIFIEADRAIRAQPHNEELVKEILDLNPTYSPGGSITNTARIARWISKDRRVIFVGVVGNDVYGEKISNKLKEENVDCYLVTTDLEETGKCIVLNSDNGKHRSLITDLGASKLFSSKDLQNNILQDKMTQSSFVYISTFFLGISVDVTRSIINYFKECNKKIIVNLGATFIINIYLENVKYLYENANVIIGNEEEYLNLAAVNGIDKSQNLEGITRASKPVLVYHNKLFKYFNVKSVKNIIDTNGAGDAFAGGFLAKYIEGLIGSDRLGYLIKDQLIKEDINFYFFEQNDTVQCAVLVSDNGKQRSLLTNSLLISKNNLDVQALRLEFSDNLQDIIKKSSFFYAPTFSLGSFSKQVKEIAEHFYKNQKKIIINLGAIYILQKYMQDSIYLLKISDVVIGNEEEYRTVANIFDTSQAAENDIESLLKDILPSIDGGGKILIVTNGSEQIVSYHHSKFKYYPVPYVENVIDTTGAGDAFAGGFLAEFVKGSELDVCIQLGVKCASDIVQVYGCDIDGIKTKTFS</sequence>
<evidence type="ECO:0000256" key="7">
    <source>
        <dbReference type="ARBA" id="ARBA00022741"/>
    </source>
</evidence>
<evidence type="ECO:0000313" key="13">
    <source>
        <dbReference type="Proteomes" id="UP000625711"/>
    </source>
</evidence>
<dbReference type="PANTHER" id="PTHR45769">
    <property type="entry name" value="ADENOSINE KINASE"/>
    <property type="match status" value="1"/>
</dbReference>
<dbReference type="OrthoDB" id="432447at2759"/>